<dbReference type="RefSeq" id="WP_105349735.1">
    <property type="nucleotide sequence ID" value="NZ_PUIA01000012.1"/>
</dbReference>
<evidence type="ECO:0000313" key="3">
    <source>
        <dbReference type="EMBL" id="PQO40752.1"/>
    </source>
</evidence>
<dbReference type="OrthoDB" id="279005at2"/>
<dbReference type="EMBL" id="PUIA01000012">
    <property type="protein sequence ID" value="PQO40752.1"/>
    <property type="molecule type" value="Genomic_DNA"/>
</dbReference>
<evidence type="ECO:0000313" key="4">
    <source>
        <dbReference type="Proteomes" id="UP000240009"/>
    </source>
</evidence>
<dbReference type="AlphaFoldDB" id="A0A2S8G8G6"/>
<evidence type="ECO:0000259" key="2">
    <source>
        <dbReference type="Pfam" id="PF03432"/>
    </source>
</evidence>
<feature type="compositionally biased region" description="Basic and acidic residues" evidence="1">
    <location>
        <begin position="428"/>
        <end position="441"/>
    </location>
</feature>
<sequence>MIDRVHTKYGQSFKGCATYLLHDKNATTRQRVAWTSTRNLATKNPDAAWRVMAVTAKDQDRLKREAGIRPGGKPGKGPVLHLTLSWHAEEAKDLSKEEMLRAAYGAIRAVRLDDRQTLIVCHDDEPQPHVHILVNRVSPEDGRLPKDFNDYRKLSRWAKKYEKERGKIYCDQRVINEKARERGEYVKAEGNKTRHLVEMQQAVNDNDAKKQLEEQHRQMAHAIKERERQQQQRHTKQWAELEVGHRQRVAEIRERAKHAIGQELMQIRNRYRPRWGELYYQQQAEIRHFELEEERAIGWMRNVIRSIDFRSFIGLASRDDGRVKTISQAFELIVSTGARRKALERQHALQDKELEKQQKAEERSIVERMRAFQNRQLLVNRQRFQRDRNDLLLIRDLEKARIRADWLEKGRQMRRELYRLKQLECERNGPENDRNVRHMEQPRTNPSDLLPKEGADQAAKQIDEYRDRFQDRRERGRFHERDDDRDR</sequence>
<feature type="compositionally biased region" description="Basic and acidic residues" evidence="1">
    <location>
        <begin position="450"/>
        <end position="487"/>
    </location>
</feature>
<gene>
    <name evidence="3" type="ORF">C5Y96_01245</name>
</gene>
<organism evidence="3 4">
    <name type="scientific">Blastopirellula marina</name>
    <dbReference type="NCBI Taxonomy" id="124"/>
    <lineage>
        <taxon>Bacteria</taxon>
        <taxon>Pseudomonadati</taxon>
        <taxon>Planctomycetota</taxon>
        <taxon>Planctomycetia</taxon>
        <taxon>Pirellulales</taxon>
        <taxon>Pirellulaceae</taxon>
        <taxon>Blastopirellula</taxon>
    </lineage>
</organism>
<accession>A0A2S8G8G6</accession>
<comment type="caution">
    <text evidence="3">The sequence shown here is derived from an EMBL/GenBank/DDBJ whole genome shotgun (WGS) entry which is preliminary data.</text>
</comment>
<dbReference type="Pfam" id="PF03432">
    <property type="entry name" value="Relaxase"/>
    <property type="match status" value="1"/>
</dbReference>
<feature type="region of interest" description="Disordered" evidence="1">
    <location>
        <begin position="428"/>
        <end position="487"/>
    </location>
</feature>
<name>A0A2S8G8G6_9BACT</name>
<protein>
    <recommendedName>
        <fullName evidence="2">MobA/VirD2-like nuclease domain-containing protein</fullName>
    </recommendedName>
</protein>
<dbReference type="Proteomes" id="UP000240009">
    <property type="component" value="Unassembled WGS sequence"/>
</dbReference>
<reference evidence="3 4" key="1">
    <citation type="submission" date="2018-02" db="EMBL/GenBank/DDBJ databases">
        <title>Comparative genomes isolates from brazilian mangrove.</title>
        <authorList>
            <person name="Araujo J.E."/>
            <person name="Taketani R.G."/>
            <person name="Silva M.C.P."/>
            <person name="Loureco M.V."/>
            <person name="Andreote F.D."/>
        </authorList>
    </citation>
    <scope>NUCLEOTIDE SEQUENCE [LARGE SCALE GENOMIC DNA]</scope>
    <source>
        <strain evidence="3 4">HEX-2 MGV</strain>
    </source>
</reference>
<evidence type="ECO:0000256" key="1">
    <source>
        <dbReference type="SAM" id="MobiDB-lite"/>
    </source>
</evidence>
<feature type="domain" description="MobA/VirD2-like nuclease" evidence="2">
    <location>
        <begin position="28"/>
        <end position="166"/>
    </location>
</feature>
<dbReference type="InterPro" id="IPR005094">
    <property type="entry name" value="Endonuclease_MobA/VirD2"/>
</dbReference>
<proteinExistence type="predicted"/>